<evidence type="ECO:0000259" key="3">
    <source>
        <dbReference type="PROSITE" id="PS50405"/>
    </source>
</evidence>
<dbReference type="InterPro" id="IPR036282">
    <property type="entry name" value="Glutathione-S-Trfase_C_sf"/>
</dbReference>
<dbReference type="FunFam" id="1.20.1050.10:FF:000009">
    <property type="entry name" value="Glutathione S-transferase omega-1"/>
    <property type="match status" value="1"/>
</dbReference>
<gene>
    <name evidence="4" type="ORF">RF55_5899</name>
</gene>
<dbReference type="InterPro" id="IPR050983">
    <property type="entry name" value="GST_Omega/HSP26"/>
</dbReference>
<dbReference type="Pfam" id="PF13410">
    <property type="entry name" value="GST_C_2"/>
    <property type="match status" value="1"/>
</dbReference>
<comment type="caution">
    <text evidence="4">The sequence shown here is derived from an EMBL/GenBank/DDBJ whole genome shotgun (WGS) entry which is preliminary data.</text>
</comment>
<dbReference type="PANTHER" id="PTHR43968">
    <property type="match status" value="1"/>
</dbReference>
<dbReference type="OrthoDB" id="4951845at2759"/>
<sequence>MYKVFFPGPTLEQDVFNDALNGLKLFDQELAKRGTPFFGGSKPGMLDLMIWPWCERADVIRIIRGEQFVIPRERFLRLLEWKTAMKEDPAVRGSFLDVETHAKYIRSHIAGTPQYDLITNS</sequence>
<proteinExistence type="inferred from homology"/>
<evidence type="ECO:0000256" key="1">
    <source>
        <dbReference type="ARBA" id="ARBA00011067"/>
    </source>
</evidence>
<dbReference type="GO" id="GO:0005737">
    <property type="term" value="C:cytoplasm"/>
    <property type="evidence" value="ECO:0007669"/>
    <property type="project" value="TreeGrafter"/>
</dbReference>
<dbReference type="STRING" id="67767.A0A0J7NN83"/>
<dbReference type="PANTHER" id="PTHR43968:SF6">
    <property type="entry name" value="GLUTATHIONE S-TRANSFERASE OMEGA"/>
    <property type="match status" value="1"/>
</dbReference>
<dbReference type="Proteomes" id="UP000036403">
    <property type="component" value="Unassembled WGS sequence"/>
</dbReference>
<protein>
    <submittedName>
        <fullName evidence="4">Glutathione s-transferase omega-1-like protein</fullName>
    </submittedName>
</protein>
<evidence type="ECO:0000313" key="4">
    <source>
        <dbReference type="EMBL" id="KMQ93970.1"/>
    </source>
</evidence>
<keyword evidence="5" id="KW-1185">Reference proteome</keyword>
<keyword evidence="4" id="KW-0808">Transferase</keyword>
<dbReference type="AlphaFoldDB" id="A0A0J7NN83"/>
<evidence type="ECO:0000256" key="2">
    <source>
        <dbReference type="ARBA" id="ARBA00023002"/>
    </source>
</evidence>
<dbReference type="PaxDb" id="67767-A0A0J7NN83"/>
<comment type="similarity">
    <text evidence="1">Belongs to the GST superfamily. Omega family.</text>
</comment>
<organism evidence="4 5">
    <name type="scientific">Lasius niger</name>
    <name type="common">Black garden ant</name>
    <dbReference type="NCBI Taxonomy" id="67767"/>
    <lineage>
        <taxon>Eukaryota</taxon>
        <taxon>Metazoa</taxon>
        <taxon>Ecdysozoa</taxon>
        <taxon>Arthropoda</taxon>
        <taxon>Hexapoda</taxon>
        <taxon>Insecta</taxon>
        <taxon>Pterygota</taxon>
        <taxon>Neoptera</taxon>
        <taxon>Endopterygota</taxon>
        <taxon>Hymenoptera</taxon>
        <taxon>Apocrita</taxon>
        <taxon>Aculeata</taxon>
        <taxon>Formicoidea</taxon>
        <taxon>Formicidae</taxon>
        <taxon>Formicinae</taxon>
        <taxon>Lasius</taxon>
        <taxon>Lasius</taxon>
    </lineage>
</organism>
<reference evidence="4 5" key="1">
    <citation type="submission" date="2015-04" db="EMBL/GenBank/DDBJ databases">
        <title>Lasius niger genome sequencing.</title>
        <authorList>
            <person name="Konorov E.A."/>
            <person name="Nikitin M.A."/>
            <person name="Kirill M.V."/>
            <person name="Chang P."/>
        </authorList>
    </citation>
    <scope>NUCLEOTIDE SEQUENCE [LARGE SCALE GENOMIC DNA]</scope>
    <source>
        <tissue evidence="4">Whole</tissue>
    </source>
</reference>
<dbReference type="GO" id="GO:0006749">
    <property type="term" value="P:glutathione metabolic process"/>
    <property type="evidence" value="ECO:0007669"/>
    <property type="project" value="TreeGrafter"/>
</dbReference>
<dbReference type="GO" id="GO:0004364">
    <property type="term" value="F:glutathione transferase activity"/>
    <property type="evidence" value="ECO:0007669"/>
    <property type="project" value="TreeGrafter"/>
</dbReference>
<feature type="domain" description="GST C-terminal" evidence="3">
    <location>
        <begin position="1"/>
        <end position="109"/>
    </location>
</feature>
<dbReference type="PROSITE" id="PS50405">
    <property type="entry name" value="GST_CTER"/>
    <property type="match status" value="1"/>
</dbReference>
<dbReference type="InterPro" id="IPR010987">
    <property type="entry name" value="Glutathione-S-Trfase_C-like"/>
</dbReference>
<name>A0A0J7NN83_LASNI</name>
<accession>A0A0J7NN83</accession>
<dbReference type="SUPFAM" id="SSF47616">
    <property type="entry name" value="GST C-terminal domain-like"/>
    <property type="match status" value="1"/>
</dbReference>
<keyword evidence="2" id="KW-0560">Oxidoreductase</keyword>
<dbReference type="GO" id="GO:0045174">
    <property type="term" value="F:glutathione dehydrogenase (ascorbate) activity"/>
    <property type="evidence" value="ECO:0007669"/>
    <property type="project" value="UniProtKB-ARBA"/>
</dbReference>
<dbReference type="EMBL" id="LBMM01003103">
    <property type="protein sequence ID" value="KMQ93970.1"/>
    <property type="molecule type" value="Genomic_DNA"/>
</dbReference>
<evidence type="ECO:0000313" key="5">
    <source>
        <dbReference type="Proteomes" id="UP000036403"/>
    </source>
</evidence>
<dbReference type="Gene3D" id="1.20.1050.10">
    <property type="match status" value="1"/>
</dbReference>